<protein>
    <recommendedName>
        <fullName evidence="3 12">Ribokinase</fullName>
        <shortName evidence="12">RK</shortName>
        <ecNumber evidence="2 12">2.7.1.15</ecNumber>
    </recommendedName>
</protein>
<comment type="cofactor">
    <cofactor evidence="12">
        <name>Mg(2+)</name>
        <dbReference type="ChEBI" id="CHEBI:18420"/>
    </cofactor>
    <text evidence="12">Requires a divalent cation, most likely magnesium in vivo, as an electrophilic catalyst to aid phosphoryl group transfer. It is the chelate of the metal and the nucleotide that is the actual substrate.</text>
</comment>
<name>A0ABM1E188_PRICU</name>
<dbReference type="SUPFAM" id="SSF53613">
    <property type="entry name" value="Ribokinase-like"/>
    <property type="match status" value="1"/>
</dbReference>
<evidence type="ECO:0000256" key="9">
    <source>
        <dbReference type="ARBA" id="ARBA00022842"/>
    </source>
</evidence>
<comment type="subunit">
    <text evidence="12">Homodimer.</text>
</comment>
<keyword evidence="5 12" id="KW-0479">Metal-binding</keyword>
<evidence type="ECO:0000313" key="15">
    <source>
        <dbReference type="RefSeq" id="XP_014665959.1"/>
    </source>
</evidence>
<evidence type="ECO:0000256" key="4">
    <source>
        <dbReference type="ARBA" id="ARBA00022679"/>
    </source>
</evidence>
<feature type="binding site" evidence="12">
    <location>
        <position position="258"/>
    </location>
    <ligand>
        <name>substrate</name>
    </ligand>
</feature>
<keyword evidence="12" id="KW-0963">Cytoplasm</keyword>
<comment type="function">
    <text evidence="12">Catalyzes the phosphorylation of ribose at O-5 in a reaction requiring ATP and magnesium. The resulting D-ribose-5-phosphate can then be used either for sythesis of nucleotides, histidine, and tryptophan, or as a component of the pentose phosphate pathway.</text>
</comment>
<evidence type="ECO:0000256" key="8">
    <source>
        <dbReference type="ARBA" id="ARBA00022840"/>
    </source>
</evidence>
<evidence type="ECO:0000256" key="12">
    <source>
        <dbReference type="HAMAP-Rule" id="MF_03215"/>
    </source>
</evidence>
<dbReference type="Proteomes" id="UP000695022">
    <property type="component" value="Unplaced"/>
</dbReference>
<gene>
    <name evidence="15" type="primary">LOC106807949</name>
</gene>
<keyword evidence="14" id="KW-1185">Reference proteome</keyword>
<reference evidence="15" key="1">
    <citation type="submission" date="2025-08" db="UniProtKB">
        <authorList>
            <consortium name="RefSeq"/>
        </authorList>
    </citation>
    <scope>IDENTIFICATION</scope>
</reference>
<keyword evidence="4 12" id="KW-0808">Transferase</keyword>
<keyword evidence="12" id="KW-0539">Nucleus</keyword>
<keyword evidence="11 12" id="KW-0119">Carbohydrate metabolism</keyword>
<comment type="similarity">
    <text evidence="12">Belongs to the carbohydrate kinase PfkB family. Ribokinase subfamily.</text>
</comment>
<dbReference type="Gene3D" id="3.40.1190.20">
    <property type="match status" value="1"/>
</dbReference>
<feature type="binding site" evidence="12">
    <location>
        <position position="295"/>
    </location>
    <ligand>
        <name>K(+)</name>
        <dbReference type="ChEBI" id="CHEBI:29103"/>
    </ligand>
</feature>
<feature type="binding site" evidence="12">
    <location>
        <position position="252"/>
    </location>
    <ligand>
        <name>K(+)</name>
        <dbReference type="ChEBI" id="CHEBI:29103"/>
    </ligand>
</feature>
<dbReference type="PANTHER" id="PTHR10584:SF166">
    <property type="entry name" value="RIBOKINASE"/>
    <property type="match status" value="1"/>
</dbReference>
<dbReference type="CDD" id="cd01174">
    <property type="entry name" value="ribokinase"/>
    <property type="match status" value="1"/>
</dbReference>
<dbReference type="InterPro" id="IPR002173">
    <property type="entry name" value="Carboh/pur_kinase_PfkB_CS"/>
</dbReference>
<evidence type="ECO:0000256" key="10">
    <source>
        <dbReference type="ARBA" id="ARBA00022958"/>
    </source>
</evidence>
<feature type="binding site" evidence="12">
    <location>
        <position position="299"/>
    </location>
    <ligand>
        <name>K(+)</name>
        <dbReference type="ChEBI" id="CHEBI:29103"/>
    </ligand>
</feature>
<dbReference type="PRINTS" id="PR00990">
    <property type="entry name" value="RIBOKINASE"/>
</dbReference>
<feature type="binding site" evidence="12">
    <location>
        <begin position="14"/>
        <end position="16"/>
    </location>
    <ligand>
        <name>substrate</name>
    </ligand>
</feature>
<feature type="binding site" evidence="12">
    <location>
        <position position="143"/>
    </location>
    <ligand>
        <name>substrate</name>
    </ligand>
</feature>
<evidence type="ECO:0000256" key="6">
    <source>
        <dbReference type="ARBA" id="ARBA00022741"/>
    </source>
</evidence>
<keyword evidence="7 12" id="KW-0418">Kinase</keyword>
<feature type="active site" description="Proton acceptor" evidence="12">
    <location>
        <position position="258"/>
    </location>
</feature>
<dbReference type="RefSeq" id="XP_014665959.1">
    <property type="nucleotide sequence ID" value="XM_014810473.1"/>
</dbReference>
<feature type="binding site" evidence="12">
    <location>
        <position position="290"/>
    </location>
    <ligand>
        <name>K(+)</name>
        <dbReference type="ChEBI" id="CHEBI:29103"/>
    </ligand>
</feature>
<comment type="activity regulation">
    <text evidence="12">Activated by a monovalent cation that binds near, but not in, the active site. The most likely occupant of the site in vivo is potassium. Ion binding induces a conformational change that may alter substrate affinity.</text>
</comment>
<dbReference type="GeneID" id="106807949"/>
<evidence type="ECO:0000256" key="5">
    <source>
        <dbReference type="ARBA" id="ARBA00022723"/>
    </source>
</evidence>
<comment type="catalytic activity">
    <reaction evidence="12">
        <text>D-ribose + ATP = D-ribose 5-phosphate + ADP + H(+)</text>
        <dbReference type="Rhea" id="RHEA:13697"/>
        <dbReference type="ChEBI" id="CHEBI:15378"/>
        <dbReference type="ChEBI" id="CHEBI:30616"/>
        <dbReference type="ChEBI" id="CHEBI:47013"/>
        <dbReference type="ChEBI" id="CHEBI:78346"/>
        <dbReference type="ChEBI" id="CHEBI:456216"/>
        <dbReference type="EC" id="2.7.1.15"/>
    </reaction>
</comment>
<keyword evidence="9 12" id="KW-0460">Magnesium</keyword>
<keyword evidence="10 12" id="KW-0630">Potassium</keyword>
<keyword evidence="8 12" id="KW-0067">ATP-binding</keyword>
<sequence length="312" mass="33061">MAGVVEVVVVGSCNTDLITYTARFPNPGETIHGHSFSIGFGGKGANQAVCAARLGASTAMIGKVGNDTFGNDTTKNFQNNNINIDHLGMEDGTSTGTAVITVDESGQNSIVIVNGANSLLSKSDVSAAEPMIARAKILVCQLEVEPEVSIAAMKLARQHNVMTLFNPAPARANLPPDAWTLCDVFCPNEAEAEMFAGMPVKAKEDAEKASLFFLDKGCKIVIITLGDKGAVYVTQENRTPVHVPCRVTKVVDTTGAGDAFAGALAYYMACHPGLAIGQVIRRSCEIARMSVQHSGTQNSYPVRQQIPDELFL</sequence>
<dbReference type="NCBIfam" id="TIGR02152">
    <property type="entry name" value="D_ribokin_bact"/>
    <property type="match status" value="1"/>
</dbReference>
<feature type="domain" description="Carbohydrate kinase PfkB" evidence="13">
    <location>
        <begin position="6"/>
        <end position="301"/>
    </location>
</feature>
<organism evidence="14 15">
    <name type="scientific">Priapulus caudatus</name>
    <name type="common">Priapulid worm</name>
    <dbReference type="NCBI Taxonomy" id="37621"/>
    <lineage>
        <taxon>Eukaryota</taxon>
        <taxon>Metazoa</taxon>
        <taxon>Ecdysozoa</taxon>
        <taxon>Scalidophora</taxon>
        <taxon>Priapulida</taxon>
        <taxon>Priapulimorpha</taxon>
        <taxon>Priapulimorphida</taxon>
        <taxon>Priapulidae</taxon>
        <taxon>Priapulus</taxon>
    </lineage>
</organism>
<feature type="binding site" evidence="12">
    <location>
        <begin position="224"/>
        <end position="229"/>
    </location>
    <ligand>
        <name>ATP</name>
        <dbReference type="ChEBI" id="CHEBI:30616"/>
    </ligand>
</feature>
<dbReference type="PANTHER" id="PTHR10584">
    <property type="entry name" value="SUGAR KINASE"/>
    <property type="match status" value="1"/>
</dbReference>
<evidence type="ECO:0000256" key="11">
    <source>
        <dbReference type="ARBA" id="ARBA00023277"/>
    </source>
</evidence>
<feature type="binding site" evidence="12">
    <location>
        <position position="293"/>
    </location>
    <ligand>
        <name>K(+)</name>
        <dbReference type="ChEBI" id="CHEBI:29103"/>
    </ligand>
</feature>
<comment type="pathway">
    <text evidence="12">Carbohydrate metabolism; D-ribose degradation; D-ribose 5-phosphate from beta-D-ribopyranose: step 2/2.</text>
</comment>
<comment type="subcellular location">
    <subcellularLocation>
        <location evidence="12">Cytoplasm</location>
    </subcellularLocation>
    <subcellularLocation>
        <location evidence="12">Nucleus</location>
    </subcellularLocation>
</comment>
<dbReference type="InterPro" id="IPR002139">
    <property type="entry name" value="Ribo/fructo_kinase"/>
</dbReference>
<accession>A0ABM1E188</accession>
<feature type="binding site" evidence="12">
    <location>
        <position position="188"/>
    </location>
    <ligand>
        <name>ATP</name>
        <dbReference type="ChEBI" id="CHEBI:30616"/>
    </ligand>
</feature>
<evidence type="ECO:0000256" key="7">
    <source>
        <dbReference type="ARBA" id="ARBA00022777"/>
    </source>
</evidence>
<feature type="binding site" evidence="12">
    <location>
        <begin position="257"/>
        <end position="258"/>
    </location>
    <ligand>
        <name>ATP</name>
        <dbReference type="ChEBI" id="CHEBI:30616"/>
    </ligand>
</feature>
<dbReference type="PROSITE" id="PS00584">
    <property type="entry name" value="PFKB_KINASES_2"/>
    <property type="match status" value="1"/>
</dbReference>
<proteinExistence type="inferred from homology"/>
<keyword evidence="6 12" id="KW-0547">Nucleotide-binding</keyword>
<dbReference type="EC" id="2.7.1.15" evidence="2 12"/>
<dbReference type="HAMAP" id="MF_01987">
    <property type="entry name" value="Ribokinase"/>
    <property type="match status" value="1"/>
</dbReference>
<evidence type="ECO:0000256" key="1">
    <source>
        <dbReference type="ARBA" id="ARBA00005380"/>
    </source>
</evidence>
<evidence type="ECO:0000256" key="2">
    <source>
        <dbReference type="ARBA" id="ARBA00012035"/>
    </source>
</evidence>
<comment type="caution">
    <text evidence="12">Lacks conserved residue(s) required for the propagation of feature annotation.</text>
</comment>
<feature type="binding site" evidence="12">
    <location>
        <position position="254"/>
    </location>
    <ligand>
        <name>K(+)</name>
        <dbReference type="ChEBI" id="CHEBI:29103"/>
    </ligand>
</feature>
<dbReference type="InterPro" id="IPR011611">
    <property type="entry name" value="PfkB_dom"/>
</dbReference>
<comment type="similarity">
    <text evidence="1">Belongs to the carbohydrate kinase pfkB family.</text>
</comment>
<dbReference type="InterPro" id="IPR029056">
    <property type="entry name" value="Ribokinase-like"/>
</dbReference>
<evidence type="ECO:0000256" key="3">
    <source>
        <dbReference type="ARBA" id="ARBA00016943"/>
    </source>
</evidence>
<dbReference type="InterPro" id="IPR011877">
    <property type="entry name" value="Ribokinase"/>
</dbReference>
<feature type="binding site" evidence="12">
    <location>
        <begin position="42"/>
        <end position="46"/>
    </location>
    <ligand>
        <name>substrate</name>
    </ligand>
</feature>
<dbReference type="Pfam" id="PF00294">
    <property type="entry name" value="PfkB"/>
    <property type="match status" value="1"/>
</dbReference>
<evidence type="ECO:0000313" key="14">
    <source>
        <dbReference type="Proteomes" id="UP000695022"/>
    </source>
</evidence>
<evidence type="ECO:0000259" key="13">
    <source>
        <dbReference type="Pfam" id="PF00294"/>
    </source>
</evidence>